<organism evidence="1 2">
    <name type="scientific">Callorhinchus milii</name>
    <name type="common">Ghost shark</name>
    <dbReference type="NCBI Taxonomy" id="7868"/>
    <lineage>
        <taxon>Eukaryota</taxon>
        <taxon>Metazoa</taxon>
        <taxon>Chordata</taxon>
        <taxon>Craniata</taxon>
        <taxon>Vertebrata</taxon>
        <taxon>Chondrichthyes</taxon>
        <taxon>Holocephali</taxon>
        <taxon>Chimaeriformes</taxon>
        <taxon>Callorhinchidae</taxon>
        <taxon>Callorhinchus</taxon>
    </lineage>
</organism>
<dbReference type="AlphaFoldDB" id="A0A4W3H878"/>
<keyword evidence="2" id="KW-1185">Reference proteome</keyword>
<reference evidence="2" key="2">
    <citation type="journal article" date="2007" name="PLoS Biol.">
        <title>Survey sequencing and comparative analysis of the elephant shark (Callorhinchus milii) genome.</title>
        <authorList>
            <person name="Venkatesh B."/>
            <person name="Kirkness E.F."/>
            <person name="Loh Y.H."/>
            <person name="Halpern A.L."/>
            <person name="Lee A.P."/>
            <person name="Johnson J."/>
            <person name="Dandona N."/>
            <person name="Viswanathan L.D."/>
            <person name="Tay A."/>
            <person name="Venter J.C."/>
            <person name="Strausberg R.L."/>
            <person name="Brenner S."/>
        </authorList>
    </citation>
    <scope>NUCLEOTIDE SEQUENCE [LARGE SCALE GENOMIC DNA]</scope>
</reference>
<reference evidence="1" key="5">
    <citation type="submission" date="2025-09" db="UniProtKB">
        <authorList>
            <consortium name="Ensembl"/>
        </authorList>
    </citation>
    <scope>IDENTIFICATION</scope>
</reference>
<dbReference type="InterPro" id="IPR028994">
    <property type="entry name" value="Integrin_alpha_N"/>
</dbReference>
<evidence type="ECO:0000313" key="2">
    <source>
        <dbReference type="Proteomes" id="UP000314986"/>
    </source>
</evidence>
<reference evidence="2" key="1">
    <citation type="journal article" date="2006" name="Science">
        <title>Ancient noncoding elements conserved in the human genome.</title>
        <authorList>
            <person name="Venkatesh B."/>
            <person name="Kirkness E.F."/>
            <person name="Loh Y.H."/>
            <person name="Halpern A.L."/>
            <person name="Lee A.P."/>
            <person name="Johnson J."/>
            <person name="Dandona N."/>
            <person name="Viswanathan L.D."/>
            <person name="Tay A."/>
            <person name="Venter J.C."/>
            <person name="Strausberg R.L."/>
            <person name="Brenner S."/>
        </authorList>
    </citation>
    <scope>NUCLEOTIDE SEQUENCE [LARGE SCALE GENOMIC DNA]</scope>
</reference>
<proteinExistence type="predicted"/>
<protein>
    <submittedName>
        <fullName evidence="1">Integrin alpha-7-like</fullName>
    </submittedName>
</protein>
<reference evidence="2" key="3">
    <citation type="journal article" date="2014" name="Nature">
        <title>Elephant shark genome provides unique insights into gnathostome evolution.</title>
        <authorList>
            <consortium name="International Elephant Shark Genome Sequencing Consortium"/>
            <person name="Venkatesh B."/>
            <person name="Lee A.P."/>
            <person name="Ravi V."/>
            <person name="Maurya A.K."/>
            <person name="Lian M.M."/>
            <person name="Swann J.B."/>
            <person name="Ohta Y."/>
            <person name="Flajnik M.F."/>
            <person name="Sutoh Y."/>
            <person name="Kasahara M."/>
            <person name="Hoon S."/>
            <person name="Gangu V."/>
            <person name="Roy S.W."/>
            <person name="Irimia M."/>
            <person name="Korzh V."/>
            <person name="Kondrychyn I."/>
            <person name="Lim Z.W."/>
            <person name="Tay B.H."/>
            <person name="Tohari S."/>
            <person name="Kong K.W."/>
            <person name="Ho S."/>
            <person name="Lorente-Galdos B."/>
            <person name="Quilez J."/>
            <person name="Marques-Bonet T."/>
            <person name="Raney B.J."/>
            <person name="Ingham P.W."/>
            <person name="Tay A."/>
            <person name="Hillier L.W."/>
            <person name="Minx P."/>
            <person name="Boehm T."/>
            <person name="Wilson R.K."/>
            <person name="Brenner S."/>
            <person name="Warren W.C."/>
        </authorList>
    </citation>
    <scope>NUCLEOTIDE SEQUENCE [LARGE SCALE GENOMIC DNA]</scope>
</reference>
<name>A0A4W3H878_CALMI</name>
<dbReference type="Proteomes" id="UP000314986">
    <property type="component" value="Unassembled WGS sequence"/>
</dbReference>
<evidence type="ECO:0000313" key="1">
    <source>
        <dbReference type="Ensembl" id="ENSCMIP00000011377.1"/>
    </source>
</evidence>
<sequence>FRSYIVLVGAPLAKGLTHQLANRTGGLFNCPIITEDDKCDQVDIDNEGSTISFTAKFPSIETQEQEEAIQPLESVPPFC</sequence>
<reference evidence="1" key="4">
    <citation type="submission" date="2025-08" db="UniProtKB">
        <authorList>
            <consortium name="Ensembl"/>
        </authorList>
    </citation>
    <scope>IDENTIFICATION</scope>
</reference>
<dbReference type="Ensembl" id="ENSCMIT00000011658.1">
    <property type="protein sequence ID" value="ENSCMIP00000011377.1"/>
    <property type="gene ID" value="ENSCMIG00000005921.1"/>
</dbReference>
<accession>A0A4W3H878</accession>
<dbReference type="Gene3D" id="2.130.10.130">
    <property type="entry name" value="Integrin alpha, N-terminal"/>
    <property type="match status" value="1"/>
</dbReference>
<dbReference type="GeneTree" id="ENSGT00940000155353"/>